<organism evidence="3 4">
    <name type="scientific">Alligator mississippiensis</name>
    <name type="common">American alligator</name>
    <dbReference type="NCBI Taxonomy" id="8496"/>
    <lineage>
        <taxon>Eukaryota</taxon>
        <taxon>Metazoa</taxon>
        <taxon>Chordata</taxon>
        <taxon>Craniata</taxon>
        <taxon>Vertebrata</taxon>
        <taxon>Euteleostomi</taxon>
        <taxon>Archelosauria</taxon>
        <taxon>Archosauria</taxon>
        <taxon>Crocodylia</taxon>
        <taxon>Alligatoridae</taxon>
        <taxon>Alligatorinae</taxon>
        <taxon>Alligator</taxon>
    </lineage>
</organism>
<feature type="region of interest" description="Disordered" evidence="1">
    <location>
        <begin position="334"/>
        <end position="357"/>
    </location>
</feature>
<evidence type="ECO:0000259" key="2">
    <source>
        <dbReference type="PROSITE" id="PS50804"/>
    </source>
</evidence>
<feature type="compositionally biased region" description="Polar residues" evidence="1">
    <location>
        <begin position="345"/>
        <end position="357"/>
    </location>
</feature>
<feature type="domain" description="SCAN box" evidence="2">
    <location>
        <begin position="133"/>
        <end position="209"/>
    </location>
</feature>
<dbReference type="AlphaFoldDB" id="A0A151P3T6"/>
<dbReference type="SUPFAM" id="SSF47353">
    <property type="entry name" value="Retrovirus capsid dimerization domain-like"/>
    <property type="match status" value="1"/>
</dbReference>
<evidence type="ECO:0000313" key="3">
    <source>
        <dbReference type="EMBL" id="KYO43716.1"/>
    </source>
</evidence>
<dbReference type="InterPro" id="IPR003309">
    <property type="entry name" value="SCAN_dom"/>
</dbReference>
<comment type="caution">
    <text evidence="3">The sequence shown here is derived from an EMBL/GenBank/DDBJ whole genome shotgun (WGS) entry which is preliminary data.</text>
</comment>
<dbReference type="PANTHER" id="PTHR46888:SF1">
    <property type="entry name" value="RIBONUCLEASE H"/>
    <property type="match status" value="1"/>
</dbReference>
<gene>
    <name evidence="3" type="ORF">Y1Q_0013701</name>
</gene>
<accession>A0A151P3T6</accession>
<name>A0A151P3T6_ALLMI</name>
<dbReference type="Gene3D" id="1.10.4020.10">
    <property type="entry name" value="DNA breaking-rejoining enzymes"/>
    <property type="match status" value="1"/>
</dbReference>
<proteinExistence type="predicted"/>
<dbReference type="Proteomes" id="UP000050525">
    <property type="component" value="Unassembled WGS sequence"/>
</dbReference>
<dbReference type="EMBL" id="AKHW03001146">
    <property type="protein sequence ID" value="KYO43716.1"/>
    <property type="molecule type" value="Genomic_DNA"/>
</dbReference>
<dbReference type="PANTHER" id="PTHR46888">
    <property type="entry name" value="ZINC KNUCKLE DOMAINCONTAINING PROTEIN-RELATED"/>
    <property type="match status" value="1"/>
</dbReference>
<keyword evidence="4" id="KW-1185">Reference proteome</keyword>
<protein>
    <recommendedName>
        <fullName evidence="2">SCAN box domain-containing protein</fullName>
    </recommendedName>
</protein>
<sequence length="357" mass="41179">MEDPDFATYASMQATAIGPADVLRQNLQALTQILNSQQQMLDWQQDWLQHSLASFKMPKMTKNDDPEAYIRVFERHALMTRLDKRYWASQLGALVVGKAQAAYRALSRDDAQDYEHVKEAILYRLEINLEHYRRQFRAKKGPEEKQLRVLLQLLWDLLDKWVNPAGQDREALADQIILEQFQNDLEERTQRWVRQHTPRTCEEALKLAEAFTTSEVRYPGERRNLGPSVAAPRETEHRRLPGQGATRDTVMEHQGELLVGVMPQLACEMLLGRDWMPVYDVLDRVRDTEVARKKIQNREGWLGEMEENEGSADETDALDLSDFTSSLLFREAQEEDQEIGALREQAQSTRGASALSP</sequence>
<dbReference type="Pfam" id="PF02023">
    <property type="entry name" value="SCAN"/>
    <property type="match status" value="1"/>
</dbReference>
<dbReference type="InterPro" id="IPR038269">
    <property type="entry name" value="SCAN_sf"/>
</dbReference>
<evidence type="ECO:0000256" key="1">
    <source>
        <dbReference type="SAM" id="MobiDB-lite"/>
    </source>
</evidence>
<dbReference type="PROSITE" id="PS50804">
    <property type="entry name" value="SCAN_BOX"/>
    <property type="match status" value="1"/>
</dbReference>
<evidence type="ECO:0000313" key="4">
    <source>
        <dbReference type="Proteomes" id="UP000050525"/>
    </source>
</evidence>
<reference evidence="3 4" key="1">
    <citation type="journal article" date="2012" name="Genome Biol.">
        <title>Sequencing three crocodilian genomes to illuminate the evolution of archosaurs and amniotes.</title>
        <authorList>
            <person name="St John J.A."/>
            <person name="Braun E.L."/>
            <person name="Isberg S.R."/>
            <person name="Miles L.G."/>
            <person name="Chong A.Y."/>
            <person name="Gongora J."/>
            <person name="Dalzell P."/>
            <person name="Moran C."/>
            <person name="Bed'hom B."/>
            <person name="Abzhanov A."/>
            <person name="Burgess S.C."/>
            <person name="Cooksey A.M."/>
            <person name="Castoe T.A."/>
            <person name="Crawford N.G."/>
            <person name="Densmore L.D."/>
            <person name="Drew J.C."/>
            <person name="Edwards S.V."/>
            <person name="Faircloth B.C."/>
            <person name="Fujita M.K."/>
            <person name="Greenwold M.J."/>
            <person name="Hoffmann F.G."/>
            <person name="Howard J.M."/>
            <person name="Iguchi T."/>
            <person name="Janes D.E."/>
            <person name="Khan S.Y."/>
            <person name="Kohno S."/>
            <person name="de Koning A.J."/>
            <person name="Lance S.L."/>
            <person name="McCarthy F.M."/>
            <person name="McCormack J.E."/>
            <person name="Merchant M.E."/>
            <person name="Peterson D.G."/>
            <person name="Pollock D.D."/>
            <person name="Pourmand N."/>
            <person name="Raney B.J."/>
            <person name="Roessler K.A."/>
            <person name="Sanford J.R."/>
            <person name="Sawyer R.H."/>
            <person name="Schmidt C.J."/>
            <person name="Triplett E.W."/>
            <person name="Tuberville T.D."/>
            <person name="Venegas-Anaya M."/>
            <person name="Howard J.T."/>
            <person name="Jarvis E.D."/>
            <person name="Guillette L.J.Jr."/>
            <person name="Glenn T.C."/>
            <person name="Green R.E."/>
            <person name="Ray D.A."/>
        </authorList>
    </citation>
    <scope>NUCLEOTIDE SEQUENCE [LARGE SCALE GENOMIC DNA]</scope>
    <source>
        <strain evidence="3">KSC_2009_1</strain>
    </source>
</reference>